<dbReference type="PANTHER" id="PTHR14957">
    <property type="entry name" value="UBIQUITIN-LIKE-CONJUGATING ENZYME ATG10"/>
    <property type="match status" value="1"/>
</dbReference>
<keyword evidence="4" id="KW-0833">Ubl conjugation pathway</keyword>
<name>A0AAF3F0A0_9BILA</name>
<dbReference type="Proteomes" id="UP000887575">
    <property type="component" value="Unassembled WGS sequence"/>
</dbReference>
<dbReference type="PANTHER" id="PTHR14957:SF1">
    <property type="entry name" value="UBIQUITIN-LIKE-CONJUGATING ENZYME ATG10"/>
    <property type="match status" value="1"/>
</dbReference>
<evidence type="ECO:0000256" key="5">
    <source>
        <dbReference type="ARBA" id="ARBA00023006"/>
    </source>
</evidence>
<comment type="similarity">
    <text evidence="1">Belongs to the ATG10 family.</text>
</comment>
<dbReference type="Pfam" id="PF03987">
    <property type="entry name" value="Autophagy_act_C"/>
    <property type="match status" value="1"/>
</dbReference>
<evidence type="ECO:0000313" key="7">
    <source>
        <dbReference type="Proteomes" id="UP000887575"/>
    </source>
</evidence>
<evidence type="ECO:0000256" key="1">
    <source>
        <dbReference type="ARBA" id="ARBA00005696"/>
    </source>
</evidence>
<evidence type="ECO:0000256" key="6">
    <source>
        <dbReference type="ARBA" id="ARBA00029833"/>
    </source>
</evidence>
<keyword evidence="3" id="KW-0808">Transferase</keyword>
<keyword evidence="7" id="KW-1185">Reference proteome</keyword>
<evidence type="ECO:0000256" key="3">
    <source>
        <dbReference type="ARBA" id="ARBA00022679"/>
    </source>
</evidence>
<keyword evidence="5" id="KW-0072">Autophagy</keyword>
<sequence length="175" mass="20376">MPPYRSAADAKYLGDLTEFVALMDEYSKDKWTLNKSEDGVWLKQSVMIKNEIETFNRQTHILRSSHYDLPVLWFNFYHRDGRPLRLDEISDLLTKNDLTKCSNFVRLVTQEIHPYYGVLFFFIDPRKAKKNIEDLEGNGNFIVRWLSLYGAIIGMTLPNEILLSVGIDPQAQNTL</sequence>
<reference evidence="8" key="1">
    <citation type="submission" date="2024-02" db="UniProtKB">
        <authorList>
            <consortium name="WormBaseParasite"/>
        </authorList>
    </citation>
    <scope>IDENTIFICATION</scope>
</reference>
<proteinExistence type="inferred from homology"/>
<dbReference type="WBParaSite" id="MBELARI_LOCUS19880">
    <property type="protein sequence ID" value="MBELARI_LOCUS19880"/>
    <property type="gene ID" value="MBELARI_LOCUS19880"/>
</dbReference>
<accession>A0AAF3F0A0</accession>
<dbReference type="GO" id="GO:0005829">
    <property type="term" value="C:cytosol"/>
    <property type="evidence" value="ECO:0007669"/>
    <property type="project" value="TreeGrafter"/>
</dbReference>
<dbReference type="InterPro" id="IPR007135">
    <property type="entry name" value="Atg3/Atg10"/>
</dbReference>
<evidence type="ECO:0000256" key="2">
    <source>
        <dbReference type="ARBA" id="ARBA00021099"/>
    </source>
</evidence>
<organism evidence="7 8">
    <name type="scientific">Mesorhabditis belari</name>
    <dbReference type="NCBI Taxonomy" id="2138241"/>
    <lineage>
        <taxon>Eukaryota</taxon>
        <taxon>Metazoa</taxon>
        <taxon>Ecdysozoa</taxon>
        <taxon>Nematoda</taxon>
        <taxon>Chromadorea</taxon>
        <taxon>Rhabditida</taxon>
        <taxon>Rhabditina</taxon>
        <taxon>Rhabditomorpha</taxon>
        <taxon>Rhabditoidea</taxon>
        <taxon>Rhabditidae</taxon>
        <taxon>Mesorhabditinae</taxon>
        <taxon>Mesorhabditis</taxon>
    </lineage>
</organism>
<dbReference type="Gene3D" id="3.30.1460.50">
    <property type="match status" value="1"/>
</dbReference>
<dbReference type="GO" id="GO:0000045">
    <property type="term" value="P:autophagosome assembly"/>
    <property type="evidence" value="ECO:0007669"/>
    <property type="project" value="TreeGrafter"/>
</dbReference>
<dbReference type="GO" id="GO:0000422">
    <property type="term" value="P:autophagy of mitochondrion"/>
    <property type="evidence" value="ECO:0007669"/>
    <property type="project" value="TreeGrafter"/>
</dbReference>
<dbReference type="GO" id="GO:0032446">
    <property type="term" value="P:protein modification by small protein conjugation"/>
    <property type="evidence" value="ECO:0007669"/>
    <property type="project" value="TreeGrafter"/>
</dbReference>
<dbReference type="GO" id="GO:0061651">
    <property type="term" value="F:Atg12 conjugating enzyme activity"/>
    <property type="evidence" value="ECO:0007669"/>
    <property type="project" value="TreeGrafter"/>
</dbReference>
<evidence type="ECO:0000256" key="4">
    <source>
        <dbReference type="ARBA" id="ARBA00022786"/>
    </source>
</evidence>
<protein>
    <recommendedName>
        <fullName evidence="2">Ubiquitin-like-conjugating enzyme ATG10</fullName>
    </recommendedName>
    <alternativeName>
        <fullName evidence="6">Autophagy-related protein 10</fullName>
    </alternativeName>
</protein>
<evidence type="ECO:0000313" key="8">
    <source>
        <dbReference type="WBParaSite" id="MBELARI_LOCUS19880"/>
    </source>
</evidence>
<dbReference type="AlphaFoldDB" id="A0AAF3F0A0"/>